<dbReference type="AlphaFoldDB" id="A0A1G5WID9"/>
<name>A0A1G5WID9_9EURY</name>
<evidence type="ECO:0000313" key="2">
    <source>
        <dbReference type="Proteomes" id="UP000323439"/>
    </source>
</evidence>
<proteinExistence type="predicted"/>
<dbReference type="EMBL" id="FMXB01000010">
    <property type="protein sequence ID" value="SDA57406.1"/>
    <property type="molecule type" value="Genomic_DNA"/>
</dbReference>
<organism evidence="1 2">
    <name type="scientific">Methanobrevibacter millerae</name>
    <dbReference type="NCBI Taxonomy" id="230361"/>
    <lineage>
        <taxon>Archaea</taxon>
        <taxon>Methanobacteriati</taxon>
        <taxon>Methanobacteriota</taxon>
        <taxon>Methanomada group</taxon>
        <taxon>Methanobacteria</taxon>
        <taxon>Methanobacteriales</taxon>
        <taxon>Methanobacteriaceae</taxon>
        <taxon>Methanobrevibacter</taxon>
    </lineage>
</organism>
<accession>A0A1G5WID9</accession>
<reference evidence="1 2" key="1">
    <citation type="submission" date="2016-10" db="EMBL/GenBank/DDBJ databases">
        <authorList>
            <person name="Varghese N."/>
            <person name="Submissions S."/>
        </authorList>
    </citation>
    <scope>NUCLEOTIDE SEQUENCE [LARGE SCALE GENOMIC DNA]</scope>
    <source>
        <strain evidence="1 2">DSM 16643</strain>
    </source>
</reference>
<protein>
    <submittedName>
        <fullName evidence="1">Uncharacterized protein</fullName>
    </submittedName>
</protein>
<gene>
    <name evidence="1" type="ORF">SAMN02910315_01409</name>
</gene>
<evidence type="ECO:0000313" key="1">
    <source>
        <dbReference type="EMBL" id="SDA57406.1"/>
    </source>
</evidence>
<keyword evidence="2" id="KW-1185">Reference proteome</keyword>
<dbReference type="RefSeq" id="WP_149731956.1">
    <property type="nucleotide sequence ID" value="NZ_FMXB01000010.1"/>
</dbReference>
<dbReference type="Proteomes" id="UP000323439">
    <property type="component" value="Unassembled WGS sequence"/>
</dbReference>
<sequence length="305" mass="36178">MALFRKKTPEEKKLKELTGGSNFSPEFTMLLGENNLVLINPSKDTFAAGYNIRELLKRKIKNKEISIDEIEPELNLMIKKAKYIIEHFELINFCPKCGKKLSKHNIFICDCGNNLLDEYEFPKLNNEEIQRRKRLINIVNNNKINLKTYYYPLNYAELIINSKNSDRLPFETESDKLRFEFNYPNYYTKLEGKDNILCILIRKLSDNEEIKMEIKIEDNPIRKCGIKYILEKNESPLKVEEWDINNIYLKEETSNNIVHKLYHFYLGKNIIFSYSIPLHKSSDYIESKLLYDLKIMSKSIQINYI</sequence>